<evidence type="ECO:0000313" key="3">
    <source>
        <dbReference type="Proteomes" id="UP000074561"/>
    </source>
</evidence>
<reference evidence="2 3" key="1">
    <citation type="submission" date="2015-11" db="EMBL/GenBank/DDBJ databases">
        <title>Exploring the genomic traits of fungus-feeding bacterial genus Collimonas.</title>
        <authorList>
            <person name="Song C."/>
            <person name="Schmidt R."/>
            <person name="de Jager V."/>
            <person name="Krzyzanowska D."/>
            <person name="Jongedijk E."/>
            <person name="Cankar K."/>
            <person name="Beekwilder J."/>
            <person name="van Veen A."/>
            <person name="de Boer W."/>
            <person name="van Veen J.A."/>
            <person name="Garbeva P."/>
        </authorList>
    </citation>
    <scope>NUCLEOTIDE SEQUENCE [LARGE SCALE GENOMIC DNA]</scope>
    <source>
        <strain evidence="2 3">Ter91</strain>
    </source>
</reference>
<keyword evidence="1" id="KW-0472">Membrane</keyword>
<evidence type="ECO:0000313" key="2">
    <source>
        <dbReference type="EMBL" id="AMP07442.1"/>
    </source>
</evidence>
<dbReference type="PATRIC" id="fig|279113.9.peg.5102"/>
<sequence>MKDSIQLLAAAVAFSIIAWMFWHFLGNGGVGVISAVALFLLIADNIRLRHKLKAEQRH</sequence>
<dbReference type="RefSeq" id="WP_099047244.1">
    <property type="nucleotide sequence ID" value="NZ_CP013234.1"/>
</dbReference>
<dbReference type="AlphaFoldDB" id="A0A127QCT2"/>
<keyword evidence="1" id="KW-1133">Transmembrane helix</keyword>
<dbReference type="Proteomes" id="UP000074561">
    <property type="component" value="Chromosome"/>
</dbReference>
<gene>
    <name evidence="2" type="ORF">CPter91_5154</name>
</gene>
<dbReference type="EMBL" id="CP013234">
    <property type="protein sequence ID" value="AMP07442.1"/>
    <property type="molecule type" value="Genomic_DNA"/>
</dbReference>
<keyword evidence="1" id="KW-0812">Transmembrane</keyword>
<feature type="transmembrane region" description="Helical" evidence="1">
    <location>
        <begin position="31"/>
        <end position="48"/>
    </location>
</feature>
<accession>A0A127QCT2</accession>
<name>A0A127QCT2_9BURK</name>
<dbReference type="KEGG" id="cpra:CPter91_5154"/>
<dbReference type="STRING" id="279113.CPter91_5154"/>
<evidence type="ECO:0000256" key="1">
    <source>
        <dbReference type="SAM" id="Phobius"/>
    </source>
</evidence>
<organism evidence="2 3">
    <name type="scientific">Collimonas pratensis</name>
    <dbReference type="NCBI Taxonomy" id="279113"/>
    <lineage>
        <taxon>Bacteria</taxon>
        <taxon>Pseudomonadati</taxon>
        <taxon>Pseudomonadota</taxon>
        <taxon>Betaproteobacteria</taxon>
        <taxon>Burkholderiales</taxon>
        <taxon>Oxalobacteraceae</taxon>
        <taxon>Collimonas</taxon>
    </lineage>
</organism>
<proteinExistence type="predicted"/>
<protein>
    <submittedName>
        <fullName evidence="2">Putative membrane protein</fullName>
    </submittedName>
</protein>